<keyword evidence="5" id="KW-0677">Repeat</keyword>
<dbReference type="InterPro" id="IPR018201">
    <property type="entry name" value="Ketoacyl_synth_AS"/>
</dbReference>
<dbReference type="PROSITE" id="PS00012">
    <property type="entry name" value="PHOSPHOPANTETHEINE"/>
    <property type="match status" value="1"/>
</dbReference>
<keyword evidence="13" id="KW-1185">Reference proteome</keyword>
<dbReference type="GO" id="GO:0004315">
    <property type="term" value="F:3-oxoacyl-[acyl-carrier-protein] synthase activity"/>
    <property type="evidence" value="ECO:0007669"/>
    <property type="project" value="InterPro"/>
</dbReference>
<dbReference type="Gene3D" id="3.30.559.10">
    <property type="entry name" value="Chloramphenicol acetyltransferase-like domain"/>
    <property type="match status" value="1"/>
</dbReference>
<dbReference type="PANTHER" id="PTHR43775">
    <property type="entry name" value="FATTY ACID SYNTHASE"/>
    <property type="match status" value="1"/>
</dbReference>
<dbReference type="Gene3D" id="3.30.559.30">
    <property type="entry name" value="Nonribosomal peptide synthetase, condensation domain"/>
    <property type="match status" value="1"/>
</dbReference>
<dbReference type="Pfam" id="PF00698">
    <property type="entry name" value="Acyl_transf_1"/>
    <property type="match status" value="1"/>
</dbReference>
<dbReference type="InterPro" id="IPR049552">
    <property type="entry name" value="PKS_DH_N"/>
</dbReference>
<dbReference type="CDD" id="cd08955">
    <property type="entry name" value="KR_2_FAS_SDR_x"/>
    <property type="match status" value="1"/>
</dbReference>
<dbReference type="Gene3D" id="3.40.50.1820">
    <property type="entry name" value="alpha/beta hydrolase"/>
    <property type="match status" value="1"/>
</dbReference>
<dbReference type="InterPro" id="IPR020841">
    <property type="entry name" value="PKS_Beta-ketoAc_synthase_dom"/>
</dbReference>
<dbReference type="Pfam" id="PF00975">
    <property type="entry name" value="Thioesterase"/>
    <property type="match status" value="1"/>
</dbReference>
<dbReference type="Gene3D" id="1.10.287.490">
    <property type="entry name" value="Helix hairpin bin"/>
    <property type="match status" value="1"/>
</dbReference>
<dbReference type="InterPro" id="IPR029058">
    <property type="entry name" value="AB_hydrolase_fold"/>
</dbReference>
<dbReference type="InterPro" id="IPR042099">
    <property type="entry name" value="ANL_N_sf"/>
</dbReference>
<dbReference type="InterPro" id="IPR001242">
    <property type="entry name" value="Condensation_dom"/>
</dbReference>
<dbReference type="InterPro" id="IPR014030">
    <property type="entry name" value="Ketoacyl_synth_N"/>
</dbReference>
<dbReference type="PROSITE" id="PS00455">
    <property type="entry name" value="AMP_BINDING"/>
    <property type="match status" value="1"/>
</dbReference>
<dbReference type="InterPro" id="IPR036736">
    <property type="entry name" value="ACP-like_sf"/>
</dbReference>
<comment type="similarity">
    <text evidence="7">In the C-terminal section; belongs to the NRP synthetase family.</text>
</comment>
<dbReference type="GO" id="GO:0005886">
    <property type="term" value="C:plasma membrane"/>
    <property type="evidence" value="ECO:0007669"/>
    <property type="project" value="TreeGrafter"/>
</dbReference>
<dbReference type="NCBIfam" id="TIGR01733">
    <property type="entry name" value="AA-adenyl-dom"/>
    <property type="match status" value="1"/>
</dbReference>
<dbReference type="InterPro" id="IPR036291">
    <property type="entry name" value="NAD(P)-bd_dom_sf"/>
</dbReference>
<dbReference type="InterPro" id="IPR014031">
    <property type="entry name" value="Ketoacyl_synth_C"/>
</dbReference>
<evidence type="ECO:0000256" key="6">
    <source>
        <dbReference type="ARBA" id="ARBA00023315"/>
    </source>
</evidence>
<dbReference type="SUPFAM" id="SSF53474">
    <property type="entry name" value="alpha/beta-Hydrolases"/>
    <property type="match status" value="1"/>
</dbReference>
<dbReference type="FunFam" id="3.40.50.980:FF:000001">
    <property type="entry name" value="Non-ribosomal peptide synthetase"/>
    <property type="match status" value="1"/>
</dbReference>
<dbReference type="InterPro" id="IPR016036">
    <property type="entry name" value="Malonyl_transacylase_ACP-bd"/>
</dbReference>
<keyword evidence="2" id="KW-0596">Phosphopantetheine</keyword>
<dbReference type="GO" id="GO:0044550">
    <property type="term" value="P:secondary metabolite biosynthetic process"/>
    <property type="evidence" value="ECO:0007669"/>
    <property type="project" value="UniProtKB-ARBA"/>
</dbReference>
<dbReference type="InterPro" id="IPR049900">
    <property type="entry name" value="PKS_mFAS_DH"/>
</dbReference>
<dbReference type="InterPro" id="IPR014043">
    <property type="entry name" value="Acyl_transferase_dom"/>
</dbReference>
<dbReference type="Gene3D" id="3.30.70.3290">
    <property type="match status" value="1"/>
</dbReference>
<evidence type="ECO:0000256" key="8">
    <source>
        <dbReference type="PROSITE-ProRule" id="PRU01363"/>
    </source>
</evidence>
<dbReference type="InterPro" id="IPR042104">
    <property type="entry name" value="PKS_dehydratase_sf"/>
</dbReference>
<feature type="domain" description="Ketosynthase family 3 (KS3)" evidence="10">
    <location>
        <begin position="10"/>
        <end position="437"/>
    </location>
</feature>
<dbReference type="SMART" id="SM00823">
    <property type="entry name" value="PKS_PP"/>
    <property type="match status" value="2"/>
</dbReference>
<evidence type="ECO:0000313" key="13">
    <source>
        <dbReference type="Proteomes" id="UP001183629"/>
    </source>
</evidence>
<dbReference type="InterPro" id="IPR032821">
    <property type="entry name" value="PKS_assoc"/>
</dbReference>
<dbReference type="InterPro" id="IPR001031">
    <property type="entry name" value="Thioesterase"/>
</dbReference>
<evidence type="ECO:0000259" key="9">
    <source>
        <dbReference type="PROSITE" id="PS50075"/>
    </source>
</evidence>
<name>A0AAE3ZYL4_9ACTN</name>
<dbReference type="GO" id="GO:0006633">
    <property type="term" value="P:fatty acid biosynthetic process"/>
    <property type="evidence" value="ECO:0007669"/>
    <property type="project" value="InterPro"/>
</dbReference>
<keyword evidence="4" id="KW-0808">Transferase</keyword>
<dbReference type="InterPro" id="IPR057326">
    <property type="entry name" value="KR_dom"/>
</dbReference>
<feature type="domain" description="Carrier" evidence="9">
    <location>
        <begin position="2798"/>
        <end position="2872"/>
    </location>
</feature>
<dbReference type="Pfam" id="PF13193">
    <property type="entry name" value="AMP-binding_C"/>
    <property type="match status" value="1"/>
</dbReference>
<dbReference type="InterPro" id="IPR010071">
    <property type="entry name" value="AA_adenyl_dom"/>
</dbReference>
<dbReference type="CDD" id="cd19531">
    <property type="entry name" value="LCL_NRPS-like"/>
    <property type="match status" value="1"/>
</dbReference>
<evidence type="ECO:0000256" key="5">
    <source>
        <dbReference type="ARBA" id="ARBA00022737"/>
    </source>
</evidence>
<dbReference type="SMART" id="SM00827">
    <property type="entry name" value="PKS_AT"/>
    <property type="match status" value="1"/>
</dbReference>
<evidence type="ECO:0000313" key="12">
    <source>
        <dbReference type="EMBL" id="MDR7327639.1"/>
    </source>
</evidence>
<dbReference type="InterPro" id="IPR016039">
    <property type="entry name" value="Thiolase-like"/>
</dbReference>
<dbReference type="SMART" id="SM00824">
    <property type="entry name" value="PKS_TE"/>
    <property type="match status" value="1"/>
</dbReference>
<dbReference type="InterPro" id="IPR000873">
    <property type="entry name" value="AMP-dep_synth/lig_dom"/>
</dbReference>
<feature type="domain" description="PKS/mFAS DH" evidence="11">
    <location>
        <begin position="905"/>
        <end position="1186"/>
    </location>
</feature>
<dbReference type="Pfam" id="PF00501">
    <property type="entry name" value="AMP-binding"/>
    <property type="match status" value="1"/>
</dbReference>
<feature type="region of interest" description="N-terminal hotdog fold" evidence="8">
    <location>
        <begin position="905"/>
        <end position="1023"/>
    </location>
</feature>
<evidence type="ECO:0000259" key="10">
    <source>
        <dbReference type="PROSITE" id="PS52004"/>
    </source>
</evidence>
<accession>A0AAE3ZYL4</accession>
<evidence type="ECO:0000256" key="4">
    <source>
        <dbReference type="ARBA" id="ARBA00022679"/>
    </source>
</evidence>
<dbReference type="SMART" id="SM00825">
    <property type="entry name" value="PKS_KS"/>
    <property type="match status" value="1"/>
</dbReference>
<dbReference type="SUPFAM" id="SSF51735">
    <property type="entry name" value="NAD(P)-binding Rossmann-fold domains"/>
    <property type="match status" value="2"/>
</dbReference>
<dbReference type="SMART" id="SM00822">
    <property type="entry name" value="PKS_KR"/>
    <property type="match status" value="1"/>
</dbReference>
<dbReference type="Gene3D" id="1.10.1200.10">
    <property type="entry name" value="ACP-like"/>
    <property type="match status" value="2"/>
</dbReference>
<evidence type="ECO:0000256" key="2">
    <source>
        <dbReference type="ARBA" id="ARBA00022450"/>
    </source>
</evidence>
<feature type="region of interest" description="C-terminal hotdog fold" evidence="8">
    <location>
        <begin position="1038"/>
        <end position="1186"/>
    </location>
</feature>
<feature type="active site" description="Proton acceptor; for dehydratase activity" evidence="8">
    <location>
        <position position="934"/>
    </location>
</feature>
<dbReference type="Pfam" id="PF16197">
    <property type="entry name" value="KAsynt_C_assoc"/>
    <property type="match status" value="1"/>
</dbReference>
<dbReference type="Pfam" id="PF00109">
    <property type="entry name" value="ketoacyl-synt"/>
    <property type="match status" value="1"/>
</dbReference>
<dbReference type="InterPro" id="IPR023213">
    <property type="entry name" value="CAT-like_dom_sf"/>
</dbReference>
<reference evidence="12 13" key="1">
    <citation type="submission" date="2023-07" db="EMBL/GenBank/DDBJ databases">
        <title>Sequencing the genomes of 1000 actinobacteria strains.</title>
        <authorList>
            <person name="Klenk H.-P."/>
        </authorList>
    </citation>
    <scope>NUCLEOTIDE SEQUENCE [LARGE SCALE GENOMIC DNA]</scope>
    <source>
        <strain evidence="12 13">DSM 44711</strain>
    </source>
</reference>
<dbReference type="Proteomes" id="UP001183629">
    <property type="component" value="Unassembled WGS sequence"/>
</dbReference>
<comment type="caution">
    <text evidence="12">The sequence shown here is derived from an EMBL/GenBank/DDBJ whole genome shotgun (WGS) entry which is preliminary data.</text>
</comment>
<dbReference type="RefSeq" id="WP_310425180.1">
    <property type="nucleotide sequence ID" value="NZ_JAVDYC010000001.1"/>
</dbReference>
<dbReference type="GO" id="GO:0004312">
    <property type="term" value="F:fatty acid synthase activity"/>
    <property type="evidence" value="ECO:0007669"/>
    <property type="project" value="TreeGrafter"/>
</dbReference>
<gene>
    <name evidence="12" type="ORF">J2S44_007889</name>
</gene>
<dbReference type="Pfam" id="PF08659">
    <property type="entry name" value="KR"/>
    <property type="match status" value="1"/>
</dbReference>
<feature type="domain" description="Carrier" evidence="9">
    <location>
        <begin position="1722"/>
        <end position="1796"/>
    </location>
</feature>
<proteinExistence type="inferred from homology"/>
<dbReference type="FunFam" id="3.40.366.10:FF:000002">
    <property type="entry name" value="Probable polyketide synthase 2"/>
    <property type="match status" value="1"/>
</dbReference>
<dbReference type="Pfam" id="PF00550">
    <property type="entry name" value="PP-binding"/>
    <property type="match status" value="2"/>
</dbReference>
<dbReference type="GO" id="GO:0005737">
    <property type="term" value="C:cytoplasm"/>
    <property type="evidence" value="ECO:0007669"/>
    <property type="project" value="TreeGrafter"/>
</dbReference>
<evidence type="ECO:0000256" key="7">
    <source>
        <dbReference type="ARBA" id="ARBA00029443"/>
    </source>
</evidence>
<dbReference type="SUPFAM" id="SSF56801">
    <property type="entry name" value="Acetyl-CoA synthetase-like"/>
    <property type="match status" value="1"/>
</dbReference>
<sequence>MRHSLDATSPEKIAIVGIGCRLPGGASDHRSFWRNLLDGKDCITDTPADRYDVRTLGSRDKAKPGRLIGGRGGYIDGVAEFDPAFFGISPREAEHMDPQQRKLLEVAWEALEDGGQIPGDLAGTDVGVFVGAFTLDYKILQFADLSFETLAAHTATGTMMTMVSNRISYCFDFRGPSLSIDTACSSSLVAVHLARQSLLRGESRVALAGGTLLHLTPQYTIAETKGGFLSPEGRSRTFDASANGYVRAEGVGVVVLKRLSDAVRDGDPVYAVIAGSGVNQDGRTNGITVPNADAQTSLIERVCAEAGVSPGSLQYIEAHGTSTPVGDPIEANALSRALAIGRAPGERCYVGSVKTNIGHTESAAGVAGLIKTALALKHRIIPPHINLERINPAIDEASLSFEIPTEPTPWPAHTGPARAGVNSFGFGGTNAHVLLEEAPPVTGPAAVSAVPGHTMLPLTARDPAVLPRLAAGVHAELTGGDAGGVALADLGHTLAHRRQHHDSRLSVVYSSRESLDEALAAYGRGEPHPRVLTGQRRDAADRRLVWVFTGMGPQWWAMGRQLFETEPVYRATVERCDWVFRRLTGWSLVDELNADEVDSHMAETWLAQPANFAVQIGLAALWRSYGIRPDAIVGHSTGEVAAFYEAGVYTLEDAVRVVVHRSRLQQKLVGTGTMLAVGLTEPEARQRVQPYGDAISVAAVNSPGAVTLAGDEDALTDLAGRLAAEQTFAKFLAVRVPYHSARMQAIKDELLTSLAGLAPRQARVPLYLTATDGVADGPELDAGYWWRNVRDTVRFGAAADRLIGDGYRLFLEIGPHPVLGHSIQECLADRDVTGRTLPSIRRAENEPERMIMSLAALFTEGFPIAWDVLQPAGSTVPLPPYPFRTDRFWVEPAPVAQIRLGRRDHPLLGRRLATAGPVWEAKLDTEAAPYLDDHRIQDNVVFPAAGYLEMAAQAARAVTGGAGVTLTGVELRKALFLTGGDTRTVQTAVAAEDGVFTVASLTADAAEPAVHATGALTAGRPRGDTPPLDVAAIRDRTALHLTSAECYTGLAAQGYGYGPAFQAIAEVWIGPDEALARLRPPAALGGDATALHAHPALLDAAFQTLLTPQLLEPAGDDGRRGIRLPLSIGEVSLDAFGDRELWVHATVTRRTADELVGDLAVYATDGTPVGTVRAFRAADVEKASAAVSVATIDGWLAAPAWVPLPPLPAPAADATPAGARWLILADGTGLAEEFAALVTAHGGRCHLVRPGTAPHVDAAAGRSTVRPDSADDLRRVLAESGGPADHVLHLWNLDLPDFGDLTAPDLPGCGTLGAYSLIALARALSGRETGERLHVVTRNSQPVDGAGVPQPAAAPAWGVARVLRDQELPGHRGKIVDLGVPDPDRRAEAVALWRELTHDDEDEVALRGGDRFTCRLRPAAELHRPLPLRLRPDGAYLVTGAFGALGRLLCRTLVRRGARRLVLAGRTPVPPRERWDEPGWDAATRDRIAFLTELETLGCQPLVARVDVTDERALTGWLDEYRRLRSAPIRGVFHLAGQVRDTRVAQMDRETFDAAYDPKVTGAYLLHRHLGDEPLDHFVLFASIASLLTTAGQANYAAGNAFLDALAHHRRATGRPALSLDWGPWATGMIEELGLVDHYRNNRGMSSLSPAAGMAVLERVAGERHPQLMVATVVNWPAFLSWYDRPPALVAELAAAAAQPADTTHSSFLEEFRDAGEDERHRLLSERFVAVVADVLRTPAETVDPSAGVTALGLDSLLAMELRARISAELHVTLPVVALLSGVSVTDLIGQVHEGLLDALDAGDVTAADVTVHADEARYPLTQNQNALWFLKQLDPDGFAYNIGGAVEVRVAIEPDLMFEAVRVLIARHPSLRANFLMEQGRPVQRISAEPRADVALFDVRGAEWDDVYQAIIREYRRPYDLEHDPLLRFRLFRRGEDRWIIMKAVHHIVSDAISTFTFIEELLAVYEGLRRGETVSLPPVASSYLDFLNWQNRFLASPQAKRSLDYWTAHLPAEIPALQLTTDHPRPAVQTHNGASEFFTLDAELSARVHATAREHHVTPFMVLLSAYYVLLHRYSGQDDVIVGSPVTGRTQEEFGSVYGYFVNPLPLRANLAGDPAVGELLAQVRETVLNGLDNQEYPFVLLVEQLGLQHDPSRSAVFQAMFILLTHKVATEKYGYRLEYIELPEEEGQFDLTLSVYEEEADQRFHCVFKYNTDLFLPETVRRLSGHYVRLLDSLTTAAADTPVARLELLADDERERLLTAWSGADRHAEYGPPVHELIVAAAAARPGTDAVVSPAGSGPAHRLTYAALERRSRALAHRLRRLGVGNGTVVALCQEKSADLVTSILAVLRAGGAYLPLDPGYPPERLAYLVGNAGAALVLADDTGLARLSAASGDVRDVAALLAEADREPTAELDVRVTRDDPAYVVYTSGSTGVPKPVRVTHGNLAAVYAGWRTEYGLDSDVRVHLQMAGVAFDVFTGDLTRALCSGGTLVLADRNLLLDTGRLYRTMTEERVDCGEFVPAIVRGLLAHCERDEQRLDFMRLLVVGSDVWKVEEYERLRAVCGPGTRVVNSYGLTEATIDTTYFEGPADGLEPGRMVPIGRPFPNSAVYLLDRHGEPVPPGVPGEVWVGGDGVAAGYPGDEEQTARRFVTRTLSRRPDAAALRLYRTGDLGRWDADGVLHLLGRADNQVKVRGHRIETGEVESHLLSRPEVADAVVVVRPDATGEPALAAYWVPAGESPPDGRELRRWLADRLPTFMIPAYLVALDALPLTSNGKVDAAALPAPRPEAGAGEPEPPVTLYEVRTAEHWRALLGCEPDLRLDFFEAGGTSIKLVELIYRLRQEFNIDIQVSRLFRITTLRGMAGTVEQIVTGRLSGGQPYLTFNPDGGATLFCFPPAGGHGLVYRQFAAQLPRWRTVGLNYLAGDDKVARYADLVERLQPAGPCLLLGYSLGGNLAFEVAKELEGRGRTVRHVIVVDSYRIAETFEFGPDEFAAFERELAEHLFRHTGSEIVARETREQARDYIEFCSRTPNTGTVRATVTVLSDQDKTAFYAAGERGSWTGASAHRDELLAGSGTHAEMLDQEHAVRNAALIRQVLGDPS</sequence>
<feature type="active site" description="Proton donor; for dehydratase activity" evidence="8">
    <location>
        <position position="1099"/>
    </location>
</feature>
<dbReference type="InterPro" id="IPR045851">
    <property type="entry name" value="AMP-bd_C_sf"/>
</dbReference>
<comment type="cofactor">
    <cofactor evidence="1">
        <name>pantetheine 4'-phosphate</name>
        <dbReference type="ChEBI" id="CHEBI:47942"/>
    </cofactor>
</comment>
<dbReference type="InterPro" id="IPR050091">
    <property type="entry name" value="PKS_NRPS_Biosynth_Enz"/>
</dbReference>
<dbReference type="PANTHER" id="PTHR43775:SF37">
    <property type="entry name" value="SI:DKEY-61P9.11"/>
    <property type="match status" value="1"/>
</dbReference>
<keyword evidence="3" id="KW-0597">Phosphoprotein</keyword>
<dbReference type="InterPro" id="IPR016035">
    <property type="entry name" value="Acyl_Trfase/lysoPLipase"/>
</dbReference>
<dbReference type="PROSITE" id="PS52004">
    <property type="entry name" value="KS3_2"/>
    <property type="match status" value="1"/>
</dbReference>
<dbReference type="GO" id="GO:0071770">
    <property type="term" value="P:DIM/DIP cell wall layer assembly"/>
    <property type="evidence" value="ECO:0007669"/>
    <property type="project" value="TreeGrafter"/>
</dbReference>
<dbReference type="SUPFAM" id="SSF52777">
    <property type="entry name" value="CoA-dependent acyltransferases"/>
    <property type="match status" value="2"/>
</dbReference>
<dbReference type="FunFam" id="3.40.47.10:FF:000019">
    <property type="entry name" value="Polyketide synthase type I"/>
    <property type="match status" value="1"/>
</dbReference>
<dbReference type="SMART" id="SM00826">
    <property type="entry name" value="PKS_DH"/>
    <property type="match status" value="1"/>
</dbReference>
<dbReference type="Gene3D" id="3.30.300.30">
    <property type="match status" value="1"/>
</dbReference>
<dbReference type="InterPro" id="IPR020845">
    <property type="entry name" value="AMP-binding_CS"/>
</dbReference>
<dbReference type="Gene3D" id="3.40.50.12780">
    <property type="entry name" value="N-terminal domain of ligase-like"/>
    <property type="match status" value="1"/>
</dbReference>
<dbReference type="PROSITE" id="PS50075">
    <property type="entry name" value="CARRIER"/>
    <property type="match status" value="2"/>
</dbReference>
<dbReference type="Pfam" id="PF00668">
    <property type="entry name" value="Condensation"/>
    <property type="match status" value="1"/>
</dbReference>
<dbReference type="InterPro" id="IPR009081">
    <property type="entry name" value="PP-bd_ACP"/>
</dbReference>
<dbReference type="Gene3D" id="3.40.50.720">
    <property type="entry name" value="NAD(P)-binding Rossmann-like Domain"/>
    <property type="match status" value="1"/>
</dbReference>
<dbReference type="InterPro" id="IPR020807">
    <property type="entry name" value="PKS_DH"/>
</dbReference>
<dbReference type="InterPro" id="IPR020806">
    <property type="entry name" value="PKS_PP-bd"/>
</dbReference>
<dbReference type="Gene3D" id="3.40.47.10">
    <property type="match status" value="1"/>
</dbReference>
<evidence type="ECO:0000259" key="11">
    <source>
        <dbReference type="PROSITE" id="PS52019"/>
    </source>
</evidence>
<keyword evidence="6" id="KW-0012">Acyltransferase</keyword>
<protein>
    <submittedName>
        <fullName evidence="12">Hybrid polyketide synthase/nonribosomal peptide synthetase FtdB</fullName>
    </submittedName>
</protein>
<dbReference type="Pfam" id="PF02801">
    <property type="entry name" value="Ketoacyl-synt_C"/>
    <property type="match status" value="1"/>
</dbReference>
<evidence type="ECO:0000256" key="1">
    <source>
        <dbReference type="ARBA" id="ARBA00001957"/>
    </source>
</evidence>
<dbReference type="Gene3D" id="3.40.366.10">
    <property type="entry name" value="Malonyl-Coenzyme A Acyl Carrier Protein, domain 2"/>
    <property type="match status" value="1"/>
</dbReference>
<dbReference type="InterPro" id="IPR001227">
    <property type="entry name" value="Ac_transferase_dom_sf"/>
</dbReference>
<dbReference type="PROSITE" id="PS52019">
    <property type="entry name" value="PKS_MFAS_DH"/>
    <property type="match status" value="1"/>
</dbReference>
<dbReference type="InterPro" id="IPR006162">
    <property type="entry name" value="Ppantetheine_attach_site"/>
</dbReference>
<organism evidence="12 13">
    <name type="scientific">Catenuloplanes niger</name>
    <dbReference type="NCBI Taxonomy" id="587534"/>
    <lineage>
        <taxon>Bacteria</taxon>
        <taxon>Bacillati</taxon>
        <taxon>Actinomycetota</taxon>
        <taxon>Actinomycetes</taxon>
        <taxon>Micromonosporales</taxon>
        <taxon>Micromonosporaceae</taxon>
        <taxon>Catenuloplanes</taxon>
    </lineage>
</organism>
<dbReference type="Gene3D" id="3.10.129.110">
    <property type="entry name" value="Polyketide synthase dehydratase"/>
    <property type="match status" value="1"/>
</dbReference>
<dbReference type="PROSITE" id="PS00606">
    <property type="entry name" value="KS3_1"/>
    <property type="match status" value="1"/>
</dbReference>
<dbReference type="GO" id="GO:0031177">
    <property type="term" value="F:phosphopantetheine binding"/>
    <property type="evidence" value="ECO:0007669"/>
    <property type="project" value="InterPro"/>
</dbReference>
<dbReference type="Pfam" id="PF14765">
    <property type="entry name" value="PS-DH"/>
    <property type="match status" value="1"/>
</dbReference>
<dbReference type="SUPFAM" id="SSF47336">
    <property type="entry name" value="ACP-like"/>
    <property type="match status" value="2"/>
</dbReference>
<dbReference type="InterPro" id="IPR020802">
    <property type="entry name" value="TesA-like"/>
</dbReference>
<dbReference type="CDD" id="cd00833">
    <property type="entry name" value="PKS"/>
    <property type="match status" value="1"/>
</dbReference>
<dbReference type="SUPFAM" id="SSF53901">
    <property type="entry name" value="Thiolase-like"/>
    <property type="match status" value="1"/>
</dbReference>
<dbReference type="InterPro" id="IPR049551">
    <property type="entry name" value="PKS_DH_C"/>
</dbReference>
<dbReference type="InterPro" id="IPR025110">
    <property type="entry name" value="AMP-bd_C"/>
</dbReference>
<evidence type="ECO:0000256" key="3">
    <source>
        <dbReference type="ARBA" id="ARBA00022553"/>
    </source>
</evidence>
<dbReference type="InterPro" id="IPR013968">
    <property type="entry name" value="PKS_KR"/>
</dbReference>
<dbReference type="SUPFAM" id="SSF55048">
    <property type="entry name" value="Probable ACP-binding domain of malonyl-CoA ACP transacylase"/>
    <property type="match status" value="1"/>
</dbReference>
<dbReference type="Pfam" id="PF21089">
    <property type="entry name" value="PKS_DH_N"/>
    <property type="match status" value="1"/>
</dbReference>
<dbReference type="EMBL" id="JAVDYC010000001">
    <property type="protein sequence ID" value="MDR7327639.1"/>
    <property type="molecule type" value="Genomic_DNA"/>
</dbReference>
<dbReference type="SUPFAM" id="SSF52151">
    <property type="entry name" value="FabD/lysophospholipase-like"/>
    <property type="match status" value="1"/>
</dbReference>